<dbReference type="GeneID" id="5030501"/>
<dbReference type="KEGG" id="ptm:GSPATT00012828001"/>
<dbReference type="HOGENOM" id="CLU_1443594_0_0_1"/>
<reference evidence="1 2" key="1">
    <citation type="journal article" date="2006" name="Nature">
        <title>Global trends of whole-genome duplications revealed by the ciliate Paramecium tetraurelia.</title>
        <authorList>
            <consortium name="Genoscope"/>
            <person name="Aury J.-M."/>
            <person name="Jaillon O."/>
            <person name="Duret L."/>
            <person name="Noel B."/>
            <person name="Jubin C."/>
            <person name="Porcel B.M."/>
            <person name="Segurens B."/>
            <person name="Daubin V."/>
            <person name="Anthouard V."/>
            <person name="Aiach N."/>
            <person name="Arnaiz O."/>
            <person name="Billaut A."/>
            <person name="Beisson J."/>
            <person name="Blanc I."/>
            <person name="Bouhouche K."/>
            <person name="Camara F."/>
            <person name="Duharcourt S."/>
            <person name="Guigo R."/>
            <person name="Gogendeau D."/>
            <person name="Katinka M."/>
            <person name="Keller A.-M."/>
            <person name="Kissmehl R."/>
            <person name="Klotz C."/>
            <person name="Koll F."/>
            <person name="Le Moue A."/>
            <person name="Lepere C."/>
            <person name="Malinsky S."/>
            <person name="Nowacki M."/>
            <person name="Nowak J.K."/>
            <person name="Plattner H."/>
            <person name="Poulain J."/>
            <person name="Ruiz F."/>
            <person name="Serrano V."/>
            <person name="Zagulski M."/>
            <person name="Dessen P."/>
            <person name="Betermier M."/>
            <person name="Weissenbach J."/>
            <person name="Scarpelli C."/>
            <person name="Schachter V."/>
            <person name="Sperling L."/>
            <person name="Meyer E."/>
            <person name="Cohen J."/>
            <person name="Wincker P."/>
        </authorList>
    </citation>
    <scope>NUCLEOTIDE SEQUENCE [LARGE SCALE GENOMIC DNA]</scope>
    <source>
        <strain evidence="1 2">Stock d4-2</strain>
    </source>
</reference>
<proteinExistence type="predicted"/>
<dbReference type="InParanoid" id="A0D2Q3"/>
<dbReference type="RefSeq" id="XP_001444717.1">
    <property type="nucleotide sequence ID" value="XM_001444680.1"/>
</dbReference>
<evidence type="ECO:0000313" key="1">
    <source>
        <dbReference type="EMBL" id="CAK77320.1"/>
    </source>
</evidence>
<name>A0D2Q3_PARTE</name>
<evidence type="ECO:0000313" key="2">
    <source>
        <dbReference type="Proteomes" id="UP000000600"/>
    </source>
</evidence>
<organism evidence="1 2">
    <name type="scientific">Paramecium tetraurelia</name>
    <dbReference type="NCBI Taxonomy" id="5888"/>
    <lineage>
        <taxon>Eukaryota</taxon>
        <taxon>Sar</taxon>
        <taxon>Alveolata</taxon>
        <taxon>Ciliophora</taxon>
        <taxon>Intramacronucleata</taxon>
        <taxon>Oligohymenophorea</taxon>
        <taxon>Peniculida</taxon>
        <taxon>Parameciidae</taxon>
        <taxon>Paramecium</taxon>
    </lineage>
</organism>
<sequence length="188" mass="22428">MREISRKYNINICQSKLKEGSKSKLKYQKPFIQQQQQKEIKIMLFIKIQYQQQKKHESRTIHRRKQYEFFKEINNLKVDSIEFDQSKDNCDSKDIENQNIPQTDILEVQQNGMSFQAFSECDFLGISYQIWGPNQSIPKELWNLIQSIIIPKQMRIAFYKKQQSKSSLKEIKNACKGHLIMIDLRNSC</sequence>
<keyword evidence="2" id="KW-1185">Reference proteome</keyword>
<gene>
    <name evidence="1" type="ORF">GSPATT00012828001</name>
</gene>
<dbReference type="Proteomes" id="UP000000600">
    <property type="component" value="Unassembled WGS sequence"/>
</dbReference>
<protein>
    <submittedName>
        <fullName evidence="1">Uncharacterized protein</fullName>
    </submittedName>
</protein>
<dbReference type="AlphaFoldDB" id="A0D2Q3"/>
<accession>A0D2Q3</accession>
<dbReference type="EMBL" id="CT868263">
    <property type="protein sequence ID" value="CAK77320.1"/>
    <property type="molecule type" value="Genomic_DNA"/>
</dbReference>